<accession>A0A926DCX5</accession>
<reference evidence="1" key="1">
    <citation type="submission" date="2020-08" db="EMBL/GenBank/DDBJ databases">
        <title>Genome public.</title>
        <authorList>
            <person name="Liu C."/>
            <person name="Sun Q."/>
        </authorList>
    </citation>
    <scope>NUCLEOTIDE SEQUENCE</scope>
    <source>
        <strain evidence="1">NSJ-40</strain>
    </source>
</reference>
<dbReference type="EMBL" id="JACRSN010000040">
    <property type="protein sequence ID" value="MBC8535019.1"/>
    <property type="molecule type" value="Genomic_DNA"/>
</dbReference>
<dbReference type="AlphaFoldDB" id="A0A926DCX5"/>
<sequence>MRETSSAVKNRYNAKVYKPIMVSLKKNLVEQWKKKLQEDSLSKAEFIRSAIIKYLDGAQE</sequence>
<evidence type="ECO:0000313" key="1">
    <source>
        <dbReference type="EMBL" id="MBC8535019.1"/>
    </source>
</evidence>
<keyword evidence="2" id="KW-1185">Reference proteome</keyword>
<evidence type="ECO:0008006" key="3">
    <source>
        <dbReference type="Google" id="ProtNLM"/>
    </source>
</evidence>
<comment type="caution">
    <text evidence="1">The sequence shown here is derived from an EMBL/GenBank/DDBJ whole genome shotgun (WGS) entry which is preliminary data.</text>
</comment>
<proteinExistence type="predicted"/>
<name>A0A926DCX5_9FIRM</name>
<protein>
    <recommendedName>
        <fullName evidence="3">Ribbon-helix-helix protein CopG domain-containing protein</fullName>
    </recommendedName>
</protein>
<dbReference type="InterPro" id="IPR013321">
    <property type="entry name" value="Arc_rbn_hlx_hlx"/>
</dbReference>
<evidence type="ECO:0000313" key="2">
    <source>
        <dbReference type="Proteomes" id="UP000651482"/>
    </source>
</evidence>
<organism evidence="1 2">
    <name type="scientific">Yeguia hominis</name>
    <dbReference type="NCBI Taxonomy" id="2763662"/>
    <lineage>
        <taxon>Bacteria</taxon>
        <taxon>Bacillati</taxon>
        <taxon>Bacillota</taxon>
        <taxon>Clostridia</taxon>
        <taxon>Eubacteriales</taxon>
        <taxon>Yeguiaceae</taxon>
        <taxon>Yeguia</taxon>
    </lineage>
</organism>
<dbReference type="Gene3D" id="1.10.1220.10">
    <property type="entry name" value="Met repressor-like"/>
    <property type="match status" value="1"/>
</dbReference>
<dbReference type="RefSeq" id="WP_249320690.1">
    <property type="nucleotide sequence ID" value="NZ_JACRSN010000040.1"/>
</dbReference>
<dbReference type="Proteomes" id="UP000651482">
    <property type="component" value="Unassembled WGS sequence"/>
</dbReference>
<gene>
    <name evidence="1" type="ORF">IAG03_13765</name>
</gene>
<dbReference type="GO" id="GO:0006355">
    <property type="term" value="P:regulation of DNA-templated transcription"/>
    <property type="evidence" value="ECO:0007669"/>
    <property type="project" value="InterPro"/>
</dbReference>